<protein>
    <submittedName>
        <fullName evidence="2">Na+-translocating ferredoxin:NAD+ oxidoreductase RnfC subunit</fullName>
    </submittedName>
</protein>
<dbReference type="Proteomes" id="UP001251524">
    <property type="component" value="Unassembled WGS sequence"/>
</dbReference>
<comment type="caution">
    <text evidence="2">The sequence shown here is derived from an EMBL/GenBank/DDBJ whole genome shotgun (WGS) entry which is preliminary data.</text>
</comment>
<feature type="region of interest" description="Disordered" evidence="1">
    <location>
        <begin position="67"/>
        <end position="135"/>
    </location>
</feature>
<gene>
    <name evidence="2" type="ORF">J2X06_001297</name>
</gene>
<accession>A0ABU1W937</accession>
<feature type="compositionally biased region" description="Basic and acidic residues" evidence="1">
    <location>
        <begin position="74"/>
        <end position="88"/>
    </location>
</feature>
<keyword evidence="3" id="KW-1185">Reference proteome</keyword>
<evidence type="ECO:0000313" key="3">
    <source>
        <dbReference type="Proteomes" id="UP001251524"/>
    </source>
</evidence>
<feature type="compositionally biased region" description="Low complexity" evidence="1">
    <location>
        <begin position="109"/>
        <end position="124"/>
    </location>
</feature>
<name>A0ABU1W937_9GAMM</name>
<evidence type="ECO:0000256" key="1">
    <source>
        <dbReference type="SAM" id="MobiDB-lite"/>
    </source>
</evidence>
<sequence>MPNCLCGCRSPQGAAAHAIVAALAADDLDRAIELGLLENVACEGCDASCRSRLLEAREVRLTALAARERHRAREARLQRRQAERDRQRQTARPAAPSAGSDTGTGVTEPARPALPSAAAAALARARAKAAERHKP</sequence>
<dbReference type="EMBL" id="JAVDVY010000001">
    <property type="protein sequence ID" value="MDR7134113.1"/>
    <property type="molecule type" value="Genomic_DNA"/>
</dbReference>
<dbReference type="RefSeq" id="WP_430539511.1">
    <property type="nucleotide sequence ID" value="NZ_JAVDVY010000001.1"/>
</dbReference>
<proteinExistence type="predicted"/>
<reference evidence="2 3" key="1">
    <citation type="submission" date="2023-07" db="EMBL/GenBank/DDBJ databases">
        <title>Sorghum-associated microbial communities from plants grown in Nebraska, USA.</title>
        <authorList>
            <person name="Schachtman D."/>
        </authorList>
    </citation>
    <scope>NUCLEOTIDE SEQUENCE [LARGE SCALE GENOMIC DNA]</scope>
    <source>
        <strain evidence="2 3">BE198</strain>
    </source>
</reference>
<organism evidence="2 3">
    <name type="scientific">Lysobacter niastensis</name>
    <dbReference type="NCBI Taxonomy" id="380629"/>
    <lineage>
        <taxon>Bacteria</taxon>
        <taxon>Pseudomonadati</taxon>
        <taxon>Pseudomonadota</taxon>
        <taxon>Gammaproteobacteria</taxon>
        <taxon>Lysobacterales</taxon>
        <taxon>Lysobacteraceae</taxon>
        <taxon>Lysobacter</taxon>
    </lineage>
</organism>
<evidence type="ECO:0000313" key="2">
    <source>
        <dbReference type="EMBL" id="MDR7134113.1"/>
    </source>
</evidence>